<gene>
    <name evidence="2" type="ORF">C4D60_Mb04t01520</name>
</gene>
<dbReference type="AlphaFoldDB" id="A0A4V4H9F6"/>
<dbReference type="Proteomes" id="UP000317650">
    <property type="component" value="Chromosome 4"/>
</dbReference>
<reference evidence="2 3" key="1">
    <citation type="journal article" date="2019" name="Nat. Plants">
        <title>Genome sequencing of Musa balbisiana reveals subgenome evolution and function divergence in polyploid bananas.</title>
        <authorList>
            <person name="Yao X."/>
        </authorList>
    </citation>
    <scope>NUCLEOTIDE SEQUENCE [LARGE SCALE GENOMIC DNA]</scope>
    <source>
        <strain evidence="3">cv. DH-PKW</strain>
        <tissue evidence="2">Leaves</tissue>
    </source>
</reference>
<sequence length="270" mass="30230">MASSRSRRVEYDRFIPFRSAMYMDYARFALTMLSRPQRPSSVGNQKLLDDCILKNRSGSSPLPTQEEAPVARRTLAELFIPRCLRVDNNSKEEDEEEMAGRERKPTLEEWLLSSPGLELDSVVASGSQHRRHSPKVCPLSPALPYEHLRSTPRHSSATDDGRISFSRSESQKKRSDDHSGCHEEHQNMKEEGAEDRKYPDDRGYGGYPGRGGGYYGGYPGRGGYYGGYPGRGGGGYCRWGCCRRGYYGGCRCCSFPGEVPDAEYQAEPGN</sequence>
<keyword evidence="3" id="KW-1185">Reference proteome</keyword>
<evidence type="ECO:0000313" key="2">
    <source>
        <dbReference type="EMBL" id="THU71445.1"/>
    </source>
</evidence>
<dbReference type="PANTHER" id="PTHR37389">
    <property type="entry name" value="NODULIN-24"/>
    <property type="match status" value="1"/>
</dbReference>
<dbReference type="STRING" id="52838.A0A4V4H9F6"/>
<feature type="compositionally biased region" description="Basic and acidic residues" evidence="1">
    <location>
        <begin position="169"/>
        <end position="203"/>
    </location>
</feature>
<name>A0A4V4H9F6_MUSBA</name>
<proteinExistence type="predicted"/>
<evidence type="ECO:0000313" key="3">
    <source>
        <dbReference type="Proteomes" id="UP000317650"/>
    </source>
</evidence>
<evidence type="ECO:0000256" key="1">
    <source>
        <dbReference type="SAM" id="MobiDB-lite"/>
    </source>
</evidence>
<protein>
    <submittedName>
        <fullName evidence="2">Uncharacterized protein</fullName>
    </submittedName>
</protein>
<dbReference type="PANTHER" id="PTHR37389:SF16">
    <property type="entry name" value="GLYCINE-RICH CELL WALL STRUCTURAL PROTEIN"/>
    <property type="match status" value="1"/>
</dbReference>
<dbReference type="EMBL" id="PYDT01000001">
    <property type="protein sequence ID" value="THU71445.1"/>
    <property type="molecule type" value="Genomic_DNA"/>
</dbReference>
<feature type="region of interest" description="Disordered" evidence="1">
    <location>
        <begin position="123"/>
        <end position="204"/>
    </location>
</feature>
<dbReference type="InterPro" id="IPR010800">
    <property type="entry name" value="GRP"/>
</dbReference>
<comment type="caution">
    <text evidence="2">The sequence shown here is derived from an EMBL/GenBank/DDBJ whole genome shotgun (WGS) entry which is preliminary data.</text>
</comment>
<accession>A0A4V4H9F6</accession>
<organism evidence="2 3">
    <name type="scientific">Musa balbisiana</name>
    <name type="common">Banana</name>
    <dbReference type="NCBI Taxonomy" id="52838"/>
    <lineage>
        <taxon>Eukaryota</taxon>
        <taxon>Viridiplantae</taxon>
        <taxon>Streptophyta</taxon>
        <taxon>Embryophyta</taxon>
        <taxon>Tracheophyta</taxon>
        <taxon>Spermatophyta</taxon>
        <taxon>Magnoliopsida</taxon>
        <taxon>Liliopsida</taxon>
        <taxon>Zingiberales</taxon>
        <taxon>Musaceae</taxon>
        <taxon>Musa</taxon>
    </lineage>
</organism>